<dbReference type="InterPro" id="IPR029063">
    <property type="entry name" value="SAM-dependent_MTases_sf"/>
</dbReference>
<dbReference type="HAMAP" id="MF_01848">
    <property type="entry name" value="23SrRNA_methyltr_F"/>
    <property type="match status" value="1"/>
</dbReference>
<keyword evidence="5 6" id="KW-0949">S-adenosyl-L-methionine</keyword>
<comment type="subcellular location">
    <subcellularLocation>
        <location evidence="6">Cytoplasm</location>
    </subcellularLocation>
</comment>
<keyword evidence="8" id="KW-1185">Reference proteome</keyword>
<dbReference type="InterPro" id="IPR016909">
    <property type="entry name" value="rRNA_lsu_MeTfrase_F"/>
</dbReference>
<evidence type="ECO:0000256" key="1">
    <source>
        <dbReference type="ARBA" id="ARBA00022490"/>
    </source>
</evidence>
<dbReference type="PANTHER" id="PTHR13393:SF0">
    <property type="entry name" value="RNA N6-ADENOSINE-METHYLTRANSFERASE METTL16"/>
    <property type="match status" value="1"/>
</dbReference>
<dbReference type="GO" id="GO:0052907">
    <property type="term" value="F:23S rRNA (adenine(1618)-N(6))-methyltransferase activity"/>
    <property type="evidence" value="ECO:0007669"/>
    <property type="project" value="UniProtKB-EC"/>
</dbReference>
<sequence>MTTLKTSGFHPNNKHHGNYDFKTLIKANPELAPFVAVNPFGTETIAFANPDAVKALNKALLMHFYGLKNWDIPKGFLCPPIPGRAEYIHRAADVLEATFGTLQTKHQIQVLDIGTGANCIYPIIGVAEYDWKFIGSEIDKEAFLSAKNNINSNQKLRENVVLRMQSSKRAIFKNIIQPEDTFDLTICNPPFHSSKEEANKGTIRKNKNLGISDDKKPTLNFGGVNSELWCEGGELAFITNMIYESVHFQSQVKWFSTLVSKKDNVKPLLSHLKKVKATYQIVEMQHGNKVSRILFWKF</sequence>
<dbReference type="GO" id="GO:0070475">
    <property type="term" value="P:rRNA base methylation"/>
    <property type="evidence" value="ECO:0007669"/>
    <property type="project" value="TreeGrafter"/>
</dbReference>
<proteinExistence type="inferred from homology"/>
<name>A0A365NYN5_9FLAO</name>
<keyword evidence="1 6" id="KW-0963">Cytoplasm</keyword>
<comment type="caution">
    <text evidence="7">The sequence shown here is derived from an EMBL/GenBank/DDBJ whole genome shotgun (WGS) entry which is preliminary data.</text>
</comment>
<accession>A0A365NYN5</accession>
<reference evidence="7 8" key="1">
    <citation type="submission" date="2018-06" db="EMBL/GenBank/DDBJ databases">
        <title>Flavobacterium tibetense sp. nov., isolated from a wetland YonghuCo on Tibetan Plateau.</title>
        <authorList>
            <person name="Xing P."/>
            <person name="Phurbu D."/>
            <person name="Lu H."/>
        </authorList>
    </citation>
    <scope>NUCLEOTIDE SEQUENCE [LARGE SCALE GENOMIC DNA]</scope>
    <source>
        <strain evidence="7 8">YH5</strain>
    </source>
</reference>
<dbReference type="EC" id="2.1.1.181" evidence="6"/>
<keyword evidence="2 6" id="KW-0698">rRNA processing</keyword>
<gene>
    <name evidence="6" type="primary">rlmF</name>
    <name evidence="7" type="ORF">DPN68_12590</name>
</gene>
<dbReference type="RefSeq" id="WP_113989997.1">
    <property type="nucleotide sequence ID" value="NZ_QLST01000022.1"/>
</dbReference>
<dbReference type="NCBIfam" id="NF008725">
    <property type="entry name" value="PRK11727.1"/>
    <property type="match status" value="1"/>
</dbReference>
<keyword evidence="4 6" id="KW-0808">Transferase</keyword>
<dbReference type="InterPro" id="IPR010286">
    <property type="entry name" value="METTL16/RlmF"/>
</dbReference>
<dbReference type="EMBL" id="QLST01000022">
    <property type="protein sequence ID" value="RBA27366.1"/>
    <property type="molecule type" value="Genomic_DNA"/>
</dbReference>
<protein>
    <recommendedName>
        <fullName evidence="6">Ribosomal RNA large subunit methyltransferase F</fullName>
        <ecNumber evidence="6">2.1.1.181</ecNumber>
    </recommendedName>
    <alternativeName>
        <fullName evidence="6">23S rRNA mA1618 methyltransferase</fullName>
    </alternativeName>
    <alternativeName>
        <fullName evidence="6">rRNA adenine N-6-methyltransferase</fullName>
    </alternativeName>
</protein>
<dbReference type="GO" id="GO:0005737">
    <property type="term" value="C:cytoplasm"/>
    <property type="evidence" value="ECO:0007669"/>
    <property type="project" value="UniProtKB-SubCell"/>
</dbReference>
<dbReference type="CDD" id="cd02440">
    <property type="entry name" value="AdoMet_MTases"/>
    <property type="match status" value="1"/>
</dbReference>
<evidence type="ECO:0000256" key="4">
    <source>
        <dbReference type="ARBA" id="ARBA00022679"/>
    </source>
</evidence>
<evidence type="ECO:0000256" key="5">
    <source>
        <dbReference type="ARBA" id="ARBA00022691"/>
    </source>
</evidence>
<dbReference type="Pfam" id="PF05971">
    <property type="entry name" value="Methyltransf_10"/>
    <property type="match status" value="1"/>
</dbReference>
<comment type="catalytic activity">
    <reaction evidence="6">
        <text>adenosine(1618) in 23S rRNA + S-adenosyl-L-methionine = N(6)-methyladenosine(1618) in 23S rRNA + S-adenosyl-L-homocysteine + H(+)</text>
        <dbReference type="Rhea" id="RHEA:16497"/>
        <dbReference type="Rhea" id="RHEA-COMP:10229"/>
        <dbReference type="Rhea" id="RHEA-COMP:10231"/>
        <dbReference type="ChEBI" id="CHEBI:15378"/>
        <dbReference type="ChEBI" id="CHEBI:57856"/>
        <dbReference type="ChEBI" id="CHEBI:59789"/>
        <dbReference type="ChEBI" id="CHEBI:74411"/>
        <dbReference type="ChEBI" id="CHEBI:74449"/>
        <dbReference type="EC" id="2.1.1.181"/>
    </reaction>
</comment>
<dbReference type="Proteomes" id="UP000253319">
    <property type="component" value="Unassembled WGS sequence"/>
</dbReference>
<dbReference type="PIRSF" id="PIRSF029038">
    <property type="entry name" value="Mtase_YbiN_prd"/>
    <property type="match status" value="1"/>
</dbReference>
<dbReference type="OrthoDB" id="1115728at2"/>
<dbReference type="Gene3D" id="3.40.50.150">
    <property type="entry name" value="Vaccinia Virus protein VP39"/>
    <property type="match status" value="1"/>
</dbReference>
<dbReference type="AlphaFoldDB" id="A0A365NYN5"/>
<comment type="similarity">
    <text evidence="6">Belongs to the methyltransferase superfamily. METTL16/RlmF family.</text>
</comment>
<keyword evidence="3 6" id="KW-0489">Methyltransferase</keyword>
<evidence type="ECO:0000313" key="8">
    <source>
        <dbReference type="Proteomes" id="UP000253319"/>
    </source>
</evidence>
<dbReference type="SUPFAM" id="SSF53335">
    <property type="entry name" value="S-adenosyl-L-methionine-dependent methyltransferases"/>
    <property type="match status" value="1"/>
</dbReference>
<evidence type="ECO:0000256" key="6">
    <source>
        <dbReference type="HAMAP-Rule" id="MF_01848"/>
    </source>
</evidence>
<dbReference type="PANTHER" id="PTHR13393">
    <property type="entry name" value="SAM-DEPENDENT METHYLTRANSFERASE"/>
    <property type="match status" value="1"/>
</dbReference>
<evidence type="ECO:0000313" key="7">
    <source>
        <dbReference type="EMBL" id="RBA27366.1"/>
    </source>
</evidence>
<evidence type="ECO:0000256" key="2">
    <source>
        <dbReference type="ARBA" id="ARBA00022552"/>
    </source>
</evidence>
<evidence type="ECO:0000256" key="3">
    <source>
        <dbReference type="ARBA" id="ARBA00022603"/>
    </source>
</evidence>
<organism evidence="7 8">
    <name type="scientific">Flavobacterium tibetense</name>
    <dbReference type="NCBI Taxonomy" id="2233533"/>
    <lineage>
        <taxon>Bacteria</taxon>
        <taxon>Pseudomonadati</taxon>
        <taxon>Bacteroidota</taxon>
        <taxon>Flavobacteriia</taxon>
        <taxon>Flavobacteriales</taxon>
        <taxon>Flavobacteriaceae</taxon>
        <taxon>Flavobacterium</taxon>
    </lineage>
</organism>
<comment type="function">
    <text evidence="6">Specifically methylates the adenine in position 1618 of 23S rRNA.</text>
</comment>